<dbReference type="Gene3D" id="3.30.1450.10">
    <property type="match status" value="1"/>
</dbReference>
<accession>A0A7Y0ABS7</accession>
<keyword evidence="1" id="KW-0732">Signal</keyword>
<evidence type="ECO:0000256" key="1">
    <source>
        <dbReference type="ARBA" id="ARBA00022729"/>
    </source>
</evidence>
<dbReference type="RefSeq" id="WP_169529480.1">
    <property type="nucleotide sequence ID" value="NZ_JABBGH010000001.1"/>
</dbReference>
<proteinExistence type="predicted"/>
<dbReference type="EMBL" id="JABBGH010000001">
    <property type="protein sequence ID" value="NML64160.1"/>
    <property type="molecule type" value="Genomic_DNA"/>
</dbReference>
<organism evidence="3 4">
    <name type="scientific">Hymenobacter polaris</name>
    <dbReference type="NCBI Taxonomy" id="2682546"/>
    <lineage>
        <taxon>Bacteria</taxon>
        <taxon>Pseudomonadati</taxon>
        <taxon>Bacteroidota</taxon>
        <taxon>Cytophagia</taxon>
        <taxon>Cytophagales</taxon>
        <taxon>Hymenobacteraceae</taxon>
        <taxon>Hymenobacter</taxon>
    </lineage>
</organism>
<keyword evidence="2" id="KW-0812">Transmembrane</keyword>
<protein>
    <submittedName>
        <fullName evidence="3">Uncharacterized protein</fullName>
    </submittedName>
</protein>
<keyword evidence="4" id="KW-1185">Reference proteome</keyword>
<evidence type="ECO:0000313" key="3">
    <source>
        <dbReference type="EMBL" id="NML64160.1"/>
    </source>
</evidence>
<reference evidence="3 4" key="1">
    <citation type="submission" date="2020-04" db="EMBL/GenBank/DDBJ databases">
        <title>Hymenobacter polaris sp. nov., isolated from Arctic soil.</title>
        <authorList>
            <person name="Dahal R.H."/>
        </authorList>
    </citation>
    <scope>NUCLEOTIDE SEQUENCE [LARGE SCALE GENOMIC DNA]</scope>
    <source>
        <strain evidence="3 4">RP-2-7</strain>
    </source>
</reference>
<keyword evidence="2" id="KW-1133">Transmembrane helix</keyword>
<dbReference type="Proteomes" id="UP000559626">
    <property type="component" value="Unassembled WGS sequence"/>
</dbReference>
<comment type="caution">
    <text evidence="3">The sequence shown here is derived from an EMBL/GenBank/DDBJ whole genome shotgun (WGS) entry which is preliminary data.</text>
</comment>
<name>A0A7Y0ABS7_9BACT</name>
<evidence type="ECO:0000313" key="4">
    <source>
        <dbReference type="Proteomes" id="UP000559626"/>
    </source>
</evidence>
<dbReference type="InterPro" id="IPR037873">
    <property type="entry name" value="BamE-like"/>
</dbReference>
<keyword evidence="2" id="KW-0472">Membrane</keyword>
<gene>
    <name evidence="3" type="ORF">HHL22_02980</name>
</gene>
<evidence type="ECO:0000256" key="2">
    <source>
        <dbReference type="SAM" id="Phobius"/>
    </source>
</evidence>
<feature type="transmembrane region" description="Helical" evidence="2">
    <location>
        <begin position="20"/>
        <end position="38"/>
    </location>
</feature>
<dbReference type="AlphaFoldDB" id="A0A7Y0ABS7"/>
<sequence>MKPPRPQLSRWQKLSGLGKAVVLAAAFFGLLGVVEVALDVKKLRRPAVPVAASVATGQVTLTTYAYLTPGLLYTQASELLGGPGVLVSARDSGGVHAVVYKWGGPNGAFMQAVFQNDRLVRKTEVGLQ</sequence>